<keyword evidence="2" id="KW-0732">Signal</keyword>
<dbReference type="EMBL" id="DVMZ01000135">
    <property type="protein sequence ID" value="HIU59456.1"/>
    <property type="molecule type" value="Genomic_DNA"/>
</dbReference>
<protein>
    <submittedName>
        <fullName evidence="3">Uncharacterized protein</fullName>
    </submittedName>
</protein>
<evidence type="ECO:0000313" key="3">
    <source>
        <dbReference type="EMBL" id="HIU59456.1"/>
    </source>
</evidence>
<reference evidence="3" key="1">
    <citation type="submission" date="2020-10" db="EMBL/GenBank/DDBJ databases">
        <authorList>
            <person name="Gilroy R."/>
        </authorList>
    </citation>
    <scope>NUCLEOTIDE SEQUENCE</scope>
    <source>
        <strain evidence="3">11687</strain>
    </source>
</reference>
<sequence>MKKFILSALLPFLYFLSSLLLPLPKPAEASAAETDYACIRSENVYLYAEENSRSGLFVLPYTYYVKVLAAGINYCYVEYLSDGPYTRKITGYCKTSDLTFVDYVPDRPYLYYTFDVTYYIEGSSPALSGDGFLSSITVTCAYYGEYRVGSEIYCYVLRDDTFGYIPRPEDLEYELNDEYDQHNSEEPDTGVGNFGGETEPMTPAQIALLVLLCVLVPVIAALILRPPKKPPYETEE</sequence>
<name>A0A9D1MFV2_9FIRM</name>
<gene>
    <name evidence="3" type="ORF">IAC57_05065</name>
</gene>
<feature type="transmembrane region" description="Helical" evidence="1">
    <location>
        <begin position="206"/>
        <end position="224"/>
    </location>
</feature>
<evidence type="ECO:0000256" key="1">
    <source>
        <dbReference type="SAM" id="Phobius"/>
    </source>
</evidence>
<accession>A0A9D1MFV2</accession>
<keyword evidence="1" id="KW-0812">Transmembrane</keyword>
<dbReference type="AlphaFoldDB" id="A0A9D1MFV2"/>
<reference evidence="3" key="2">
    <citation type="journal article" date="2021" name="PeerJ">
        <title>Extensive microbial diversity within the chicken gut microbiome revealed by metagenomics and culture.</title>
        <authorList>
            <person name="Gilroy R."/>
            <person name="Ravi A."/>
            <person name="Getino M."/>
            <person name="Pursley I."/>
            <person name="Horton D.L."/>
            <person name="Alikhan N.F."/>
            <person name="Baker D."/>
            <person name="Gharbi K."/>
            <person name="Hall N."/>
            <person name="Watson M."/>
            <person name="Adriaenssens E.M."/>
            <person name="Foster-Nyarko E."/>
            <person name="Jarju S."/>
            <person name="Secka A."/>
            <person name="Antonio M."/>
            <person name="Oren A."/>
            <person name="Chaudhuri R.R."/>
            <person name="La Ragione R."/>
            <person name="Hildebrand F."/>
            <person name="Pallen M.J."/>
        </authorList>
    </citation>
    <scope>NUCLEOTIDE SEQUENCE</scope>
    <source>
        <strain evidence="3">11687</strain>
    </source>
</reference>
<keyword evidence="1" id="KW-0472">Membrane</keyword>
<evidence type="ECO:0000256" key="2">
    <source>
        <dbReference type="SAM" id="SignalP"/>
    </source>
</evidence>
<feature type="chain" id="PRO_5038350973" evidence="2">
    <location>
        <begin position="32"/>
        <end position="236"/>
    </location>
</feature>
<evidence type="ECO:0000313" key="4">
    <source>
        <dbReference type="Proteomes" id="UP000824081"/>
    </source>
</evidence>
<proteinExistence type="predicted"/>
<comment type="caution">
    <text evidence="3">The sequence shown here is derived from an EMBL/GenBank/DDBJ whole genome shotgun (WGS) entry which is preliminary data.</text>
</comment>
<keyword evidence="1" id="KW-1133">Transmembrane helix</keyword>
<dbReference type="Proteomes" id="UP000824081">
    <property type="component" value="Unassembled WGS sequence"/>
</dbReference>
<feature type="signal peptide" evidence="2">
    <location>
        <begin position="1"/>
        <end position="31"/>
    </location>
</feature>
<organism evidence="3 4">
    <name type="scientific">Candidatus Scatosoma pullistercoris</name>
    <dbReference type="NCBI Taxonomy" id="2840934"/>
    <lineage>
        <taxon>Bacteria</taxon>
        <taxon>Bacillati</taxon>
        <taxon>Bacillota</taxon>
        <taxon>Clostridia</taxon>
        <taxon>Candidatus Scatosoma</taxon>
    </lineage>
</organism>